<keyword evidence="1" id="KW-0472">Membrane</keyword>
<dbReference type="Proteomes" id="UP000836841">
    <property type="component" value="Chromosome 2"/>
</dbReference>
<reference evidence="2 3" key="1">
    <citation type="submission" date="2022-03" db="EMBL/GenBank/DDBJ databases">
        <authorList>
            <person name="Nunn A."/>
            <person name="Chopra R."/>
            <person name="Nunn A."/>
            <person name="Contreras Garrido A."/>
        </authorList>
    </citation>
    <scope>NUCLEOTIDE SEQUENCE [LARGE SCALE GENOMIC DNA]</scope>
</reference>
<feature type="transmembrane region" description="Helical" evidence="1">
    <location>
        <begin position="60"/>
        <end position="78"/>
    </location>
</feature>
<name>A0AAU9RUM3_THLAR</name>
<evidence type="ECO:0000313" key="3">
    <source>
        <dbReference type="Proteomes" id="UP000836841"/>
    </source>
</evidence>
<keyword evidence="3" id="KW-1185">Reference proteome</keyword>
<evidence type="ECO:0000313" key="2">
    <source>
        <dbReference type="EMBL" id="CAH2047319.1"/>
    </source>
</evidence>
<keyword evidence="1" id="KW-1133">Transmembrane helix</keyword>
<protein>
    <recommendedName>
        <fullName evidence="4">Protein PHLOEM PROTEIN 2-LIKE A10</fullName>
    </recommendedName>
</protein>
<dbReference type="PANTHER" id="PTHR21477:SF27">
    <property type="entry name" value="CF9 PROTEIN"/>
    <property type="match status" value="1"/>
</dbReference>
<keyword evidence="1" id="KW-0812">Transmembrane</keyword>
<feature type="non-terminal residue" evidence="2">
    <location>
        <position position="426"/>
    </location>
</feature>
<feature type="non-terminal residue" evidence="2">
    <location>
        <position position="1"/>
    </location>
</feature>
<sequence length="426" mass="47613">YTQYITTNIYFLNRKDSTRASLQTVDSKPTKSKKIRLLLQLFLMDLARLASISPQRRRKWLILLSVFGVSGYGVYKVYNSPYIARKRKRLMKLFGGIASFAELVIESAETISIVSRDLKEFLQSDSDEIPKSLKQMAKITKSKEFTDSLARVSEAVSIGIFRGYNLDQESKNSETESGIGSNSSVVEKIFSDAGTGFVSVVVGSFAKNLVLGFYEIESDTETRTKPRWMSLLCDDKCRELLADCIERFTTSAVSIYIEKTSGINTYDQIFSGLTNPKHKDSARDVLVSVCNGALETFLRTSHQVCTSSDTVEEEVTEKKSDSVNGWAEAISTTLAVPSNRKFMFDVTGRVTLETMRSIVEFVILKTSQGFKKSVDVVHEEVTERGRQVVGYVGAKSSVIITVCLAVYLHIVNRFVRGSPVCLNQHL</sequence>
<dbReference type="EMBL" id="OU466858">
    <property type="protein sequence ID" value="CAH2047319.1"/>
    <property type="molecule type" value="Genomic_DNA"/>
</dbReference>
<dbReference type="AlphaFoldDB" id="A0AAU9RUM3"/>
<gene>
    <name evidence="2" type="ORF">TAV2_LOCUS5708</name>
</gene>
<proteinExistence type="predicted"/>
<dbReference type="InterPro" id="IPR019141">
    <property type="entry name" value="DUF2045"/>
</dbReference>
<dbReference type="PANTHER" id="PTHR21477">
    <property type="entry name" value="ZGC:172139"/>
    <property type="match status" value="1"/>
</dbReference>
<accession>A0AAU9RUM3</accession>
<organism evidence="2 3">
    <name type="scientific">Thlaspi arvense</name>
    <name type="common">Field penny-cress</name>
    <dbReference type="NCBI Taxonomy" id="13288"/>
    <lineage>
        <taxon>Eukaryota</taxon>
        <taxon>Viridiplantae</taxon>
        <taxon>Streptophyta</taxon>
        <taxon>Embryophyta</taxon>
        <taxon>Tracheophyta</taxon>
        <taxon>Spermatophyta</taxon>
        <taxon>Magnoliopsida</taxon>
        <taxon>eudicotyledons</taxon>
        <taxon>Gunneridae</taxon>
        <taxon>Pentapetalae</taxon>
        <taxon>rosids</taxon>
        <taxon>malvids</taxon>
        <taxon>Brassicales</taxon>
        <taxon>Brassicaceae</taxon>
        <taxon>Thlaspideae</taxon>
        <taxon>Thlaspi</taxon>
    </lineage>
</organism>
<evidence type="ECO:0008006" key="4">
    <source>
        <dbReference type="Google" id="ProtNLM"/>
    </source>
</evidence>
<evidence type="ECO:0000256" key="1">
    <source>
        <dbReference type="SAM" id="Phobius"/>
    </source>
</evidence>